<name>A0A067QYR8_ZOONE</name>
<dbReference type="GO" id="GO:0005783">
    <property type="term" value="C:endoplasmic reticulum"/>
    <property type="evidence" value="ECO:0007669"/>
    <property type="project" value="TreeGrafter"/>
</dbReference>
<reference evidence="8 9" key="1">
    <citation type="journal article" date="2014" name="Nat. Commun.">
        <title>Molecular traces of alternative social organization in a termite genome.</title>
        <authorList>
            <person name="Terrapon N."/>
            <person name="Li C."/>
            <person name="Robertson H.M."/>
            <person name="Ji L."/>
            <person name="Meng X."/>
            <person name="Booth W."/>
            <person name="Chen Z."/>
            <person name="Childers C.P."/>
            <person name="Glastad K.M."/>
            <person name="Gokhale K."/>
            <person name="Gowin J."/>
            <person name="Gronenberg W."/>
            <person name="Hermansen R.A."/>
            <person name="Hu H."/>
            <person name="Hunt B.G."/>
            <person name="Huylmans A.K."/>
            <person name="Khalil S.M."/>
            <person name="Mitchell R.D."/>
            <person name="Munoz-Torres M.C."/>
            <person name="Mustard J.A."/>
            <person name="Pan H."/>
            <person name="Reese J.T."/>
            <person name="Scharf M.E."/>
            <person name="Sun F."/>
            <person name="Vogel H."/>
            <person name="Xiao J."/>
            <person name="Yang W."/>
            <person name="Yang Z."/>
            <person name="Yang Z."/>
            <person name="Zhou J."/>
            <person name="Zhu J."/>
            <person name="Brent C.S."/>
            <person name="Elsik C.G."/>
            <person name="Goodisman M.A."/>
            <person name="Liberles D.A."/>
            <person name="Roe R.M."/>
            <person name="Vargo E.L."/>
            <person name="Vilcinskas A."/>
            <person name="Wang J."/>
            <person name="Bornberg-Bauer E."/>
            <person name="Korb J."/>
            <person name="Zhang G."/>
            <person name="Liebig J."/>
        </authorList>
    </citation>
    <scope>NUCLEOTIDE SEQUENCE [LARGE SCALE GENOMIC DNA]</scope>
    <source>
        <tissue evidence="8">Whole organism</tissue>
    </source>
</reference>
<dbReference type="GO" id="GO:0003841">
    <property type="term" value="F:1-acylglycerol-3-phosphate O-acyltransferase activity"/>
    <property type="evidence" value="ECO:0007669"/>
    <property type="project" value="UniProtKB-UniRule"/>
</dbReference>
<dbReference type="STRING" id="136037.A0A067QYR8"/>
<keyword evidence="5" id="KW-1208">Phospholipid metabolism</keyword>
<keyword evidence="6" id="KW-1133">Transmembrane helix</keyword>
<dbReference type="CDD" id="cd07989">
    <property type="entry name" value="LPLAT_AGPAT-like"/>
    <property type="match status" value="1"/>
</dbReference>
<evidence type="ECO:0000256" key="1">
    <source>
        <dbReference type="ARBA" id="ARBA00004728"/>
    </source>
</evidence>
<accession>A0A067QYR8</accession>
<dbReference type="InterPro" id="IPR004552">
    <property type="entry name" value="AGP_acyltrans"/>
</dbReference>
<evidence type="ECO:0000313" key="9">
    <source>
        <dbReference type="Proteomes" id="UP000027135"/>
    </source>
</evidence>
<dbReference type="InterPro" id="IPR002123">
    <property type="entry name" value="Plipid/glycerol_acylTrfase"/>
</dbReference>
<protein>
    <recommendedName>
        <fullName evidence="5">1-acyl-sn-glycerol-3-phosphate acyltransferase</fullName>
        <ecNumber evidence="5">2.3.1.51</ecNumber>
    </recommendedName>
</protein>
<keyword evidence="5" id="KW-0444">Lipid biosynthesis</keyword>
<dbReference type="GO" id="GO:0006654">
    <property type="term" value="P:phosphatidic acid biosynthetic process"/>
    <property type="evidence" value="ECO:0007669"/>
    <property type="project" value="TreeGrafter"/>
</dbReference>
<evidence type="ECO:0000256" key="2">
    <source>
        <dbReference type="ARBA" id="ARBA00008655"/>
    </source>
</evidence>
<dbReference type="AlphaFoldDB" id="A0A067QYR8"/>
<dbReference type="SMART" id="SM00563">
    <property type="entry name" value="PlsC"/>
    <property type="match status" value="1"/>
</dbReference>
<organism evidence="8 9">
    <name type="scientific">Zootermopsis nevadensis</name>
    <name type="common">Dampwood termite</name>
    <dbReference type="NCBI Taxonomy" id="136037"/>
    <lineage>
        <taxon>Eukaryota</taxon>
        <taxon>Metazoa</taxon>
        <taxon>Ecdysozoa</taxon>
        <taxon>Arthropoda</taxon>
        <taxon>Hexapoda</taxon>
        <taxon>Insecta</taxon>
        <taxon>Pterygota</taxon>
        <taxon>Neoptera</taxon>
        <taxon>Polyneoptera</taxon>
        <taxon>Dictyoptera</taxon>
        <taxon>Blattodea</taxon>
        <taxon>Blattoidea</taxon>
        <taxon>Termitoidae</taxon>
        <taxon>Termopsidae</taxon>
        <taxon>Zootermopsis</taxon>
    </lineage>
</organism>
<comment type="similarity">
    <text evidence="2 5">Belongs to the 1-acyl-sn-glycerol-3-phosphate acyltransferase family.</text>
</comment>
<feature type="transmembrane region" description="Helical" evidence="6">
    <location>
        <begin position="34"/>
        <end position="52"/>
    </location>
</feature>
<keyword evidence="9" id="KW-1185">Reference proteome</keyword>
<evidence type="ECO:0000256" key="4">
    <source>
        <dbReference type="ARBA" id="ARBA00023315"/>
    </source>
</evidence>
<dbReference type="OMA" id="IMCNHSS"/>
<dbReference type="NCBIfam" id="TIGR00530">
    <property type="entry name" value="AGP_acyltrn"/>
    <property type="match status" value="1"/>
</dbReference>
<sequence>MELLDLLPIFALVSILLLPFVYDSHGTFRYHSRFAFYIVSVSFTAMICSPFYCLNPFNVKNSLYTSYILRHVTKVLGIKWDLRGGEHLAEDRGCVIVANHQSMLDILGMFNIWHVMDKCAPVAKKEVFYVLPFGVGAWLAGVVFIDRLNSSKAHDQLNHAAKLMKSDKVKLWMFPEGTRNSSHSSLLPFKKGAFRVAITCQVPILPVVYSPYYFINNKKKFFGQGRMIIQALPEIPTKGLTMDDLDLLMKKTRDVMSETFQSLATEVALQRCIFLHHRNLILTKNRFVLLPPHHRSVSFRCHM</sequence>
<dbReference type="InParanoid" id="A0A067QYR8"/>
<dbReference type="Proteomes" id="UP000027135">
    <property type="component" value="Unassembled WGS sequence"/>
</dbReference>
<dbReference type="EC" id="2.3.1.51" evidence="5"/>
<dbReference type="Pfam" id="PF01553">
    <property type="entry name" value="Acyltransferase"/>
    <property type="match status" value="1"/>
</dbReference>
<comment type="pathway">
    <text evidence="1">Phospholipid metabolism; CDP-diacylglycerol biosynthesis; CDP-diacylglycerol from sn-glycerol 3-phosphate: step 2/3.</text>
</comment>
<feature type="transmembrane region" description="Helical" evidence="6">
    <location>
        <begin position="127"/>
        <end position="145"/>
    </location>
</feature>
<keyword evidence="4 5" id="KW-0012">Acyltransferase</keyword>
<comment type="catalytic activity">
    <reaction evidence="5">
        <text>a 1-acyl-sn-glycero-3-phosphate + an acyl-CoA = a 1,2-diacyl-sn-glycero-3-phosphate + CoA</text>
        <dbReference type="Rhea" id="RHEA:19709"/>
        <dbReference type="ChEBI" id="CHEBI:57287"/>
        <dbReference type="ChEBI" id="CHEBI:57970"/>
        <dbReference type="ChEBI" id="CHEBI:58342"/>
        <dbReference type="ChEBI" id="CHEBI:58608"/>
        <dbReference type="EC" id="2.3.1.51"/>
    </reaction>
</comment>
<evidence type="ECO:0000256" key="5">
    <source>
        <dbReference type="RuleBase" id="RU361267"/>
    </source>
</evidence>
<dbReference type="PANTHER" id="PTHR10434:SF11">
    <property type="entry name" value="1-ACYL-SN-GLYCEROL-3-PHOSPHATE ACYLTRANSFERASE"/>
    <property type="match status" value="1"/>
</dbReference>
<keyword evidence="6" id="KW-0812">Transmembrane</keyword>
<evidence type="ECO:0000259" key="7">
    <source>
        <dbReference type="SMART" id="SM00563"/>
    </source>
</evidence>
<evidence type="ECO:0000313" key="8">
    <source>
        <dbReference type="EMBL" id="KDR14660.1"/>
    </source>
</evidence>
<keyword evidence="6" id="KW-0472">Membrane</keyword>
<dbReference type="PANTHER" id="PTHR10434">
    <property type="entry name" value="1-ACYL-SN-GLYCEROL-3-PHOSPHATE ACYLTRANSFERASE"/>
    <property type="match status" value="1"/>
</dbReference>
<dbReference type="GO" id="GO:0016020">
    <property type="term" value="C:membrane"/>
    <property type="evidence" value="ECO:0007669"/>
    <property type="project" value="InterPro"/>
</dbReference>
<evidence type="ECO:0000256" key="3">
    <source>
        <dbReference type="ARBA" id="ARBA00022679"/>
    </source>
</evidence>
<dbReference type="SUPFAM" id="SSF69593">
    <property type="entry name" value="Glycerol-3-phosphate (1)-acyltransferase"/>
    <property type="match status" value="1"/>
</dbReference>
<dbReference type="EMBL" id="KK852869">
    <property type="protein sequence ID" value="KDR14660.1"/>
    <property type="molecule type" value="Genomic_DNA"/>
</dbReference>
<feature type="transmembrane region" description="Helical" evidence="6">
    <location>
        <begin position="6"/>
        <end position="22"/>
    </location>
</feature>
<evidence type="ECO:0000256" key="6">
    <source>
        <dbReference type="SAM" id="Phobius"/>
    </source>
</evidence>
<keyword evidence="3 5" id="KW-0808">Transferase</keyword>
<proteinExistence type="inferred from homology"/>
<comment type="domain">
    <text evidence="5">The HXXXXD motif is essential for acyltransferase activity and may constitute the binding site for the phosphate moiety of the glycerol-3-phosphate.</text>
</comment>
<keyword evidence="5" id="KW-0443">Lipid metabolism</keyword>
<feature type="domain" description="Phospholipid/glycerol acyltransferase" evidence="7">
    <location>
        <begin position="94"/>
        <end position="212"/>
    </location>
</feature>
<gene>
    <name evidence="8" type="ORF">L798_10767</name>
</gene>
<dbReference type="eggNOG" id="KOG2848">
    <property type="taxonomic scope" value="Eukaryota"/>
</dbReference>
<keyword evidence="5" id="KW-0594">Phospholipid biosynthesis</keyword>